<sequence length="448" mass="49176">MQHSGYQEELKRSLTLGDLLIYGVIFMVPIAPFGIFGYVASSSKGLVPLVYLIGMTGMLFTALSYARLAEVFPVAGSVYSYAQRGINEHIGFFAGWLILLDYILIPPLLYLVSATALHTMLPIIPKVAWLIVFVLINTVINILGIEITAKTNKVIVAVEISVLLIFLLVGFTAVNVHINGAHFSLMPFIAKEEFDLSLLMNAASIAVLSFLGFDSISTLTEEVKGERTAAGKIVGKAIILTIPIIGSLFILQTWVASLIVPDYTSFQDLSGAFYEIAQIAGGNWLRGLCSVATALAWGIANALVAQAAISRILFSMARDRKLPAILALIHPKYKTPYVSTLLVAFITLVIMMAGIRIDDLASLINFGALSAFLILHVTVINHFIIRKKSRNYFNHLFLPIVGLLIIGYVWMSLGFLARELGFVWISIGLFYMIIMKLLGKKGFKSEDY</sequence>
<dbReference type="PIRSF" id="PIRSF006060">
    <property type="entry name" value="AA_transporter"/>
    <property type="match status" value="1"/>
</dbReference>
<dbReference type="AlphaFoldDB" id="A0A4Z0R2A6"/>
<gene>
    <name evidence="7" type="ORF">E4K67_23685</name>
</gene>
<evidence type="ECO:0000256" key="5">
    <source>
        <dbReference type="ARBA" id="ARBA00023136"/>
    </source>
</evidence>
<feature type="transmembrane region" description="Helical" evidence="6">
    <location>
        <begin position="155"/>
        <end position="178"/>
    </location>
</feature>
<feature type="transmembrane region" description="Helical" evidence="6">
    <location>
        <begin position="20"/>
        <end position="40"/>
    </location>
</feature>
<comment type="subcellular location">
    <subcellularLocation>
        <location evidence="1">Cell membrane</location>
        <topology evidence="1">Multi-pass membrane protein</topology>
    </subcellularLocation>
</comment>
<dbReference type="GO" id="GO:0022857">
    <property type="term" value="F:transmembrane transporter activity"/>
    <property type="evidence" value="ECO:0007669"/>
    <property type="project" value="InterPro"/>
</dbReference>
<protein>
    <submittedName>
        <fullName evidence="7">APC family permease</fullName>
    </submittedName>
</protein>
<evidence type="ECO:0000256" key="3">
    <source>
        <dbReference type="ARBA" id="ARBA00022692"/>
    </source>
</evidence>
<feature type="transmembrane region" description="Helical" evidence="6">
    <location>
        <begin position="237"/>
        <end position="260"/>
    </location>
</feature>
<dbReference type="InterPro" id="IPR050367">
    <property type="entry name" value="APC_superfamily"/>
</dbReference>
<reference evidence="7 8" key="1">
    <citation type="submission" date="2019-03" db="EMBL/GenBank/DDBJ databases">
        <title>Draft Genome Sequence of Desulfosporosinus fructosivorans Strain 63.6F, Isolated from Marine Sediment in the Baltic Sea.</title>
        <authorList>
            <person name="Hausmann B."/>
            <person name="Vandieken V."/>
            <person name="Pjevac P."/>
            <person name="Schreck K."/>
            <person name="Herbold C.W."/>
            <person name="Loy A."/>
        </authorList>
    </citation>
    <scope>NUCLEOTIDE SEQUENCE [LARGE SCALE GENOMIC DNA]</scope>
    <source>
        <strain evidence="7 8">63.6F</strain>
    </source>
</reference>
<keyword evidence="3 6" id="KW-0812">Transmembrane</keyword>
<feature type="transmembrane region" description="Helical" evidence="6">
    <location>
        <begin position="46"/>
        <end position="69"/>
    </location>
</feature>
<keyword evidence="4 6" id="KW-1133">Transmembrane helix</keyword>
<feature type="transmembrane region" description="Helical" evidence="6">
    <location>
        <begin position="123"/>
        <end position="143"/>
    </location>
</feature>
<feature type="transmembrane region" description="Helical" evidence="6">
    <location>
        <begin position="363"/>
        <end position="384"/>
    </location>
</feature>
<dbReference type="PANTHER" id="PTHR42770:SF16">
    <property type="entry name" value="AMINO ACID PERMEASE"/>
    <property type="match status" value="1"/>
</dbReference>
<dbReference type="Pfam" id="PF13520">
    <property type="entry name" value="AA_permease_2"/>
    <property type="match status" value="1"/>
</dbReference>
<accession>A0A4Z0R2A6</accession>
<evidence type="ECO:0000313" key="7">
    <source>
        <dbReference type="EMBL" id="TGE35766.1"/>
    </source>
</evidence>
<feature type="transmembrane region" description="Helical" evidence="6">
    <location>
        <begin position="335"/>
        <end position="357"/>
    </location>
</feature>
<evidence type="ECO:0000256" key="2">
    <source>
        <dbReference type="ARBA" id="ARBA00022475"/>
    </source>
</evidence>
<feature type="transmembrane region" description="Helical" evidence="6">
    <location>
        <begin position="90"/>
        <end position="111"/>
    </location>
</feature>
<dbReference type="PANTHER" id="PTHR42770">
    <property type="entry name" value="AMINO ACID TRANSPORTER-RELATED"/>
    <property type="match status" value="1"/>
</dbReference>
<dbReference type="Gene3D" id="1.20.1740.10">
    <property type="entry name" value="Amino acid/polyamine transporter I"/>
    <property type="match status" value="1"/>
</dbReference>
<dbReference type="OrthoDB" id="178667at2"/>
<comment type="caution">
    <text evidence="7">The sequence shown here is derived from an EMBL/GenBank/DDBJ whole genome shotgun (WGS) entry which is preliminary data.</text>
</comment>
<proteinExistence type="predicted"/>
<name>A0A4Z0R2A6_9FIRM</name>
<keyword evidence="2" id="KW-1003">Cell membrane</keyword>
<dbReference type="RefSeq" id="WP_135551287.1">
    <property type="nucleotide sequence ID" value="NZ_SPQQ01000011.1"/>
</dbReference>
<keyword evidence="5 6" id="KW-0472">Membrane</keyword>
<evidence type="ECO:0000256" key="6">
    <source>
        <dbReference type="SAM" id="Phobius"/>
    </source>
</evidence>
<dbReference type="Proteomes" id="UP000298460">
    <property type="component" value="Unassembled WGS sequence"/>
</dbReference>
<dbReference type="InterPro" id="IPR002293">
    <property type="entry name" value="AA/rel_permease1"/>
</dbReference>
<organism evidence="7 8">
    <name type="scientific">Desulfosporosinus fructosivorans</name>
    <dbReference type="NCBI Taxonomy" id="2018669"/>
    <lineage>
        <taxon>Bacteria</taxon>
        <taxon>Bacillati</taxon>
        <taxon>Bacillota</taxon>
        <taxon>Clostridia</taxon>
        <taxon>Eubacteriales</taxon>
        <taxon>Desulfitobacteriaceae</taxon>
        <taxon>Desulfosporosinus</taxon>
    </lineage>
</organism>
<feature type="transmembrane region" description="Helical" evidence="6">
    <location>
        <begin position="198"/>
        <end position="216"/>
    </location>
</feature>
<feature type="transmembrane region" description="Helical" evidence="6">
    <location>
        <begin position="422"/>
        <end position="439"/>
    </location>
</feature>
<dbReference type="GO" id="GO:0005886">
    <property type="term" value="C:plasma membrane"/>
    <property type="evidence" value="ECO:0007669"/>
    <property type="project" value="UniProtKB-SubCell"/>
</dbReference>
<keyword evidence="8" id="KW-1185">Reference proteome</keyword>
<evidence type="ECO:0000313" key="8">
    <source>
        <dbReference type="Proteomes" id="UP000298460"/>
    </source>
</evidence>
<feature type="transmembrane region" description="Helical" evidence="6">
    <location>
        <begin position="396"/>
        <end position="416"/>
    </location>
</feature>
<dbReference type="EMBL" id="SPQQ01000011">
    <property type="protein sequence ID" value="TGE35766.1"/>
    <property type="molecule type" value="Genomic_DNA"/>
</dbReference>
<feature type="transmembrane region" description="Helical" evidence="6">
    <location>
        <begin position="294"/>
        <end position="314"/>
    </location>
</feature>
<evidence type="ECO:0000256" key="1">
    <source>
        <dbReference type="ARBA" id="ARBA00004651"/>
    </source>
</evidence>
<evidence type="ECO:0000256" key="4">
    <source>
        <dbReference type="ARBA" id="ARBA00022989"/>
    </source>
</evidence>